<keyword evidence="3" id="KW-1185">Reference proteome</keyword>
<gene>
    <name evidence="2" type="ORF">MAUB_48120</name>
</gene>
<dbReference type="InterPro" id="IPR011048">
    <property type="entry name" value="Haem_d1_sf"/>
</dbReference>
<evidence type="ECO:0000313" key="2">
    <source>
        <dbReference type="EMBL" id="BBX86939.1"/>
    </source>
</evidence>
<dbReference type="InterPro" id="IPR015943">
    <property type="entry name" value="WD40/YVTN_repeat-like_dom_sf"/>
</dbReference>
<accession>A0ABN5Z1G5</accession>
<reference evidence="2 3" key="1">
    <citation type="journal article" date="2019" name="Emerg. Microbes Infect.">
        <title>Comprehensive subspecies identification of 175 nontuberculous mycobacteria species based on 7547 genomic profiles.</title>
        <authorList>
            <person name="Matsumoto Y."/>
            <person name="Kinjo T."/>
            <person name="Motooka D."/>
            <person name="Nabeya D."/>
            <person name="Jung N."/>
            <person name="Uechi K."/>
            <person name="Horii T."/>
            <person name="Iida T."/>
            <person name="Fujita J."/>
            <person name="Nakamura S."/>
        </authorList>
    </citation>
    <scope>NUCLEOTIDE SEQUENCE [LARGE SCALE GENOMIC DNA]</scope>
    <source>
        <strain evidence="2 3">JCM 15296</strain>
    </source>
</reference>
<dbReference type="InterPro" id="IPR048054">
    <property type="entry name" value="PecA_C"/>
</dbReference>
<sequence>MPLDNYAAGSIVPVGNYVYVPTASSVDVIDPSKQTVVTTIHLSAAPGNAVSSPASKEIYIATAANNVAVISTVSNTQVATIPLTGSGRYGLYANPNGKEVYVADSAGGPISVIDTGTYAVSPLTATFPNSGTLPVNAGSYTTIAVSTDGTKLLVAQGNTNLPTLTVVNTSTRVVSSTVTLPSGGWGYDILASPTDSNTAYVVQSSNGHFNSVVSVVNLSSGAITDTIQLNGFAGPSAISPDGKTVYVEDGLNSGIYIDSIDTTSGTIAGSISKVGNGIGQLIADPTGTYLYYPGFWDSNPNTVWQVNLATKTTSPIDFAQPTPFIGLSPDGSNLYAITNSGNTTNNALYIYRTGVSTSSGDTGSGGSTTAPVFLPLQMYENGKPDPSGGQPELNISAGGGQSIPVIVDTGSAGLVVDAKYVPSALLRASEADPNLQVSGYSYAGKNGSQIYYSGYTVPTTVTVGGAPTGNSQWPGQVTTGNTDVVAATKVWTMAPSPGLLGGLQYFFFNFIPYIFTGFNPVHLRNYTTLSAQFPGADGIMGIGPNAVGPGPIVTAALPGHLGAGELIAVGTTASSNYIAFGTSQDFGLGSVTGAESAPTTPVEVAVTKPGRVIGFTPNIEAIFDSGGNVGTIASSLVPGLSVGSQVPAGYTITVSTTGGAPIYSYTTGSNDGPIVVSGSDFNTGIIPFDYADYGDPQAPYQYQGLYIDNSGNGTLITPSRVQV</sequence>
<proteinExistence type="predicted"/>
<dbReference type="InterPro" id="IPR051200">
    <property type="entry name" value="Host-pathogen_enzymatic-act"/>
</dbReference>
<dbReference type="Gene3D" id="2.40.70.10">
    <property type="entry name" value="Acid Proteases"/>
    <property type="match status" value="1"/>
</dbReference>
<dbReference type="EMBL" id="AP022577">
    <property type="protein sequence ID" value="BBX86939.1"/>
    <property type="molecule type" value="Genomic_DNA"/>
</dbReference>
<name>A0ABN5Z1G5_9MYCO</name>
<dbReference type="Proteomes" id="UP000465609">
    <property type="component" value="Chromosome"/>
</dbReference>
<dbReference type="InterPro" id="IPR021109">
    <property type="entry name" value="Peptidase_aspartic_dom_sf"/>
</dbReference>
<organism evidence="2 3">
    <name type="scientific">Mycolicibacterium aubagnense</name>
    <dbReference type="NCBI Taxonomy" id="319707"/>
    <lineage>
        <taxon>Bacteria</taxon>
        <taxon>Bacillati</taxon>
        <taxon>Actinomycetota</taxon>
        <taxon>Actinomycetes</taxon>
        <taxon>Mycobacteriales</taxon>
        <taxon>Mycobacteriaceae</taxon>
        <taxon>Mycolicibacterium</taxon>
    </lineage>
</organism>
<evidence type="ECO:0000313" key="3">
    <source>
        <dbReference type="Proteomes" id="UP000465609"/>
    </source>
</evidence>
<dbReference type="SUPFAM" id="SSF51004">
    <property type="entry name" value="C-terminal (heme d1) domain of cytochrome cd1-nitrite reductase"/>
    <property type="match status" value="1"/>
</dbReference>
<feature type="domain" description="PE cleavage protein A C-terminal" evidence="1">
    <location>
        <begin position="380"/>
        <end position="689"/>
    </location>
</feature>
<dbReference type="Gene3D" id="2.130.10.10">
    <property type="entry name" value="YVTN repeat-like/Quinoprotein amine dehydrogenase"/>
    <property type="match status" value="2"/>
</dbReference>
<evidence type="ECO:0000259" key="1">
    <source>
        <dbReference type="Pfam" id="PF20729"/>
    </source>
</evidence>
<dbReference type="Pfam" id="PF20729">
    <property type="entry name" value="PE-PGRS_C"/>
    <property type="match status" value="1"/>
</dbReference>
<dbReference type="PANTHER" id="PTHR47197:SF3">
    <property type="entry name" value="DIHYDRO-HEME D1 DEHYDROGENASE"/>
    <property type="match status" value="1"/>
</dbReference>
<dbReference type="PANTHER" id="PTHR47197">
    <property type="entry name" value="PROTEIN NIRF"/>
    <property type="match status" value="1"/>
</dbReference>
<protein>
    <recommendedName>
        <fullName evidence="1">PE cleavage protein A C-terminal domain-containing protein</fullName>
    </recommendedName>
</protein>